<evidence type="ECO:0000313" key="4">
    <source>
        <dbReference type="Proteomes" id="UP000077384"/>
    </source>
</evidence>
<dbReference type="EMBL" id="LROR01000041">
    <property type="protein sequence ID" value="OBR94653.1"/>
    <property type="molecule type" value="Genomic_DNA"/>
</dbReference>
<dbReference type="Gene3D" id="3.30.420.10">
    <property type="entry name" value="Ribonuclease H-like superfamily/Ribonuclease H"/>
    <property type="match status" value="1"/>
</dbReference>
<proteinExistence type="predicted"/>
<evidence type="ECO:0000313" key="3">
    <source>
        <dbReference type="EMBL" id="OBR94653.1"/>
    </source>
</evidence>
<dbReference type="Pfam" id="PF00929">
    <property type="entry name" value="RNase_T"/>
    <property type="match status" value="1"/>
</dbReference>
<dbReference type="SMART" id="SM00479">
    <property type="entry name" value="EXOIII"/>
    <property type="match status" value="1"/>
</dbReference>
<dbReference type="Proteomes" id="UP000077384">
    <property type="component" value="Unassembled WGS sequence"/>
</dbReference>
<evidence type="ECO:0000313" key="5">
    <source>
        <dbReference type="Proteomes" id="UP000093694"/>
    </source>
</evidence>
<dbReference type="GO" id="GO:0003676">
    <property type="term" value="F:nucleic acid binding"/>
    <property type="evidence" value="ECO:0007669"/>
    <property type="project" value="InterPro"/>
</dbReference>
<dbReference type="InterPro" id="IPR012337">
    <property type="entry name" value="RNaseH-like_sf"/>
</dbReference>
<dbReference type="InterPro" id="IPR036397">
    <property type="entry name" value="RNaseH_sf"/>
</dbReference>
<dbReference type="PANTHER" id="PTHR30231">
    <property type="entry name" value="DNA POLYMERASE III SUBUNIT EPSILON"/>
    <property type="match status" value="1"/>
</dbReference>
<dbReference type="InterPro" id="IPR001357">
    <property type="entry name" value="BRCT_dom"/>
</dbReference>
<reference evidence="2 4" key="1">
    <citation type="journal article" date="2015" name="Biotechnol. Bioeng.">
        <title>Genome sequence and phenotypic characterization of Caulobacter segnis.</title>
        <authorList>
            <person name="Patel S."/>
            <person name="Fletcher B."/>
            <person name="Scott D.C."/>
            <person name="Ely B."/>
        </authorList>
    </citation>
    <scope>NUCLEOTIDE SEQUENCE [LARGE SCALE GENOMIC DNA]</scope>
    <source>
        <strain evidence="2 4">PS02</strain>
    </source>
</reference>
<organism evidence="2 4">
    <name type="scientific">Clostridium coskatii</name>
    <dbReference type="NCBI Taxonomy" id="1705578"/>
    <lineage>
        <taxon>Bacteria</taxon>
        <taxon>Bacillati</taxon>
        <taxon>Bacillota</taxon>
        <taxon>Clostridia</taxon>
        <taxon>Eubacteriales</taxon>
        <taxon>Clostridiaceae</taxon>
        <taxon>Clostridium</taxon>
    </lineage>
</organism>
<dbReference type="SMART" id="SM00292">
    <property type="entry name" value="BRCT"/>
    <property type="match status" value="1"/>
</dbReference>
<keyword evidence="5" id="KW-1185">Reference proteome</keyword>
<dbReference type="Gene3D" id="3.40.50.10190">
    <property type="entry name" value="BRCT domain"/>
    <property type="match status" value="1"/>
</dbReference>
<dbReference type="SUPFAM" id="SSF53098">
    <property type="entry name" value="Ribonuclease H-like"/>
    <property type="match status" value="1"/>
</dbReference>
<dbReference type="InterPro" id="IPR036420">
    <property type="entry name" value="BRCT_dom_sf"/>
</dbReference>
<evidence type="ECO:0000313" key="2">
    <source>
        <dbReference type="EMBL" id="OAA92727.1"/>
    </source>
</evidence>
<evidence type="ECO:0000259" key="1">
    <source>
        <dbReference type="PROSITE" id="PS50172"/>
    </source>
</evidence>
<dbReference type="CDD" id="cd17748">
    <property type="entry name" value="BRCT_DNA_ligase_like"/>
    <property type="match status" value="1"/>
</dbReference>
<accession>A0A166SSM2</accession>
<dbReference type="InterPro" id="IPR013520">
    <property type="entry name" value="Ribonucl_H"/>
</dbReference>
<reference evidence="3 5" key="2">
    <citation type="journal article" date="2016" name="Front. Microbiol.">
        <title>Industrial Acetogenic Biocatalysts: A Comparative Metabolic and Genomic Analysis.</title>
        <authorList>
            <person name="Bengelsdorf F."/>
            <person name="Poehlein A."/>
            <person name="Sonja S."/>
            <person name="Erz C."/>
            <person name="Hummel T."/>
            <person name="Hoffmeister S."/>
            <person name="Daniel R."/>
            <person name="Durre P."/>
        </authorList>
    </citation>
    <scope>NUCLEOTIDE SEQUENCE [LARGE SCALE GENOMIC DNA]</scope>
    <source>
        <strain evidence="3 5">PTA-10522</strain>
    </source>
</reference>
<feature type="domain" description="BRCT" evidence="1">
    <location>
        <begin position="227"/>
        <end position="318"/>
    </location>
</feature>
<protein>
    <recommendedName>
        <fullName evidence="1">BRCT domain-containing protein</fullName>
    </recommendedName>
</protein>
<dbReference type="RefSeq" id="WP_063601461.1">
    <property type="nucleotide sequence ID" value="NZ_LITQ01000018.1"/>
</dbReference>
<name>A0A166SSM2_9CLOT</name>
<dbReference type="PROSITE" id="PS50172">
    <property type="entry name" value="BRCT"/>
    <property type="match status" value="1"/>
</dbReference>
<dbReference type="AlphaFoldDB" id="A0A166SSM2"/>
<dbReference type="GO" id="GO:0005829">
    <property type="term" value="C:cytosol"/>
    <property type="evidence" value="ECO:0007669"/>
    <property type="project" value="TreeGrafter"/>
</dbReference>
<sequence length="436" mass="49211">MLFDFVAIDFETANNNFNSACSLGIAAVKNNEICKKDYFLIHPPTLDFNKKNISINGITPKDIENSPLFPDIWNDIHTYFDDNIIIAHNAVFDMSVLKNCLLEYDISMPNFNYICSIPISTKLCGGKGIGKSLEDRAKYFGVDLGHHHNSLDDAAACANLVIECIKRAHKKNLESFCHTYTSLPIKTFKDLNPQKGFIANTKNSFTNNKFNTVKISEIKPDNDNIIDTSNPFYNKNVVFTGELGSLGRKEAMQKVVNLGGTLKSSVSKKTDYLIVGNQDKSLVGEDGMSSKEEKAAELNENGSSIKILNESKFLELIKTPNKENSFDYSNEVVDLNSTIIFNTLDDKINKLREWKLLSRTAADLKDIYYKNKNETYKCDIIGYSTKKTNLNCLSEFYETIVIKVNDKIIRIAPAYLLDMQKKDFYLSYNSVQPIIG</sequence>
<dbReference type="Proteomes" id="UP000093694">
    <property type="component" value="Unassembled WGS sequence"/>
</dbReference>
<dbReference type="EMBL" id="LITQ01000018">
    <property type="protein sequence ID" value="OAA92727.1"/>
    <property type="molecule type" value="Genomic_DNA"/>
</dbReference>
<dbReference type="Pfam" id="PF00533">
    <property type="entry name" value="BRCT"/>
    <property type="match status" value="1"/>
</dbReference>
<gene>
    <name evidence="3" type="ORF">CLCOS_18920</name>
    <name evidence="2" type="ORF">WX73_00819</name>
</gene>
<comment type="caution">
    <text evidence="2">The sequence shown here is derived from an EMBL/GenBank/DDBJ whole genome shotgun (WGS) entry which is preliminary data.</text>
</comment>
<dbReference type="GO" id="GO:0008408">
    <property type="term" value="F:3'-5' exonuclease activity"/>
    <property type="evidence" value="ECO:0007669"/>
    <property type="project" value="TreeGrafter"/>
</dbReference>
<dbReference type="PANTHER" id="PTHR30231:SF42">
    <property type="entry name" value="EXONUCLEASE"/>
    <property type="match status" value="1"/>
</dbReference>
<dbReference type="PATRIC" id="fig|1705578.3.peg.1206"/>
<dbReference type="SUPFAM" id="SSF52113">
    <property type="entry name" value="BRCT domain"/>
    <property type="match status" value="1"/>
</dbReference>